<feature type="site" description="Raises pKa of active site His" evidence="4">
    <location>
        <position position="158"/>
    </location>
</feature>
<feature type="active site" description="Proton donor" evidence="4">
    <location>
        <position position="117"/>
    </location>
</feature>
<dbReference type="Proteomes" id="UP000094828">
    <property type="component" value="Unassembled WGS sequence"/>
</dbReference>
<dbReference type="InterPro" id="IPR036477">
    <property type="entry name" value="Formyl_transf_N_sf"/>
</dbReference>
<dbReference type="PANTHER" id="PTHR43369">
    <property type="entry name" value="PHOSPHORIBOSYLGLYCINAMIDE FORMYLTRANSFERASE"/>
    <property type="match status" value="1"/>
</dbReference>
<dbReference type="NCBIfam" id="TIGR00639">
    <property type="entry name" value="PurN"/>
    <property type="match status" value="1"/>
</dbReference>
<dbReference type="Pfam" id="PF00551">
    <property type="entry name" value="Formyl_trans_N"/>
    <property type="match status" value="1"/>
</dbReference>
<keyword evidence="3 4" id="KW-0658">Purine biosynthesis</keyword>
<proteinExistence type="inferred from homology"/>
<keyword evidence="7" id="KW-1185">Reference proteome</keyword>
<dbReference type="STRING" id="1841610.A6X21_19910"/>
<dbReference type="InterPro" id="IPR004607">
    <property type="entry name" value="GART"/>
</dbReference>
<evidence type="ECO:0000256" key="1">
    <source>
        <dbReference type="ARBA" id="ARBA00005054"/>
    </source>
</evidence>
<name>A0A1C3EHA3_9PLAN</name>
<dbReference type="GO" id="GO:0005829">
    <property type="term" value="C:cytosol"/>
    <property type="evidence" value="ECO:0007669"/>
    <property type="project" value="TreeGrafter"/>
</dbReference>
<evidence type="ECO:0000313" key="7">
    <source>
        <dbReference type="Proteomes" id="UP000094828"/>
    </source>
</evidence>
<keyword evidence="2 4" id="KW-0808">Transferase</keyword>
<reference evidence="6 7" key="1">
    <citation type="submission" date="2016-05" db="EMBL/GenBank/DDBJ databases">
        <title>Genomic and physiological characterization of Planctopirus sp. isolated from fresh water lake.</title>
        <authorList>
            <person name="Subhash Y."/>
            <person name="Ramana C."/>
        </authorList>
    </citation>
    <scope>NUCLEOTIDE SEQUENCE [LARGE SCALE GENOMIC DNA]</scope>
    <source>
        <strain evidence="6 7">JC280</strain>
    </source>
</reference>
<protein>
    <recommendedName>
        <fullName evidence="4">Phosphoribosylglycinamide formyltransferase</fullName>
        <ecNumber evidence="4">2.1.2.2</ecNumber>
    </recommendedName>
    <alternativeName>
        <fullName evidence="4">5'-phosphoribosylglycinamide transformylase</fullName>
    </alternativeName>
    <alternativeName>
        <fullName evidence="4">GAR transformylase</fullName>
        <shortName evidence="4">GART</shortName>
    </alternativeName>
</protein>
<dbReference type="InterPro" id="IPR002376">
    <property type="entry name" value="Formyl_transf_N"/>
</dbReference>
<dbReference type="RefSeq" id="WP_068847134.1">
    <property type="nucleotide sequence ID" value="NZ_LYDR01000063.1"/>
</dbReference>
<dbReference type="GO" id="GO:0006189">
    <property type="term" value="P:'de novo' IMP biosynthetic process"/>
    <property type="evidence" value="ECO:0007669"/>
    <property type="project" value="UniProtKB-UniRule"/>
</dbReference>
<comment type="similarity">
    <text evidence="4">Belongs to the GART family.</text>
</comment>
<comment type="caution">
    <text evidence="4">Lacks conserved residue(s) required for the propagation of feature annotation.</text>
</comment>
<dbReference type="EMBL" id="LYDR01000063">
    <property type="protein sequence ID" value="ODA32622.1"/>
    <property type="molecule type" value="Genomic_DNA"/>
</dbReference>
<evidence type="ECO:0000256" key="4">
    <source>
        <dbReference type="HAMAP-Rule" id="MF_01930"/>
    </source>
</evidence>
<dbReference type="EC" id="2.1.2.2" evidence="4"/>
<dbReference type="AlphaFoldDB" id="A0A1C3EHA3"/>
<comment type="function">
    <text evidence="4">Catalyzes the transfer of a formyl group from 10-formyltetrahydrofolate to 5-phospho-ribosyl-glycinamide (GAR), producing 5-phospho-ribosyl-N-formylglycinamide (FGAR) and tetrahydrofolate.</text>
</comment>
<gene>
    <name evidence="4" type="primary">purN</name>
    <name evidence="6" type="ORF">A6X21_19910</name>
</gene>
<dbReference type="PANTHER" id="PTHR43369:SF2">
    <property type="entry name" value="PHOSPHORIBOSYLGLYCINAMIDE FORMYLTRANSFERASE"/>
    <property type="match status" value="1"/>
</dbReference>
<feature type="binding site" evidence="4">
    <location>
        <position position="115"/>
    </location>
    <ligand>
        <name>(6R)-10-formyltetrahydrofolate</name>
        <dbReference type="ChEBI" id="CHEBI:195366"/>
    </ligand>
</feature>
<sequence length="222" mass="24314">MPQGDPAGHQAVRLVVLISGGGTTLVNLCRRIAAGSLKAQIPLVISSRPDAGGIERARQHGLEVAVCHRKEFSSTSSHSEAIFQLCRSHQADLVICGGFLSLLEVPEDFRNRVLNIHPSLIPAFCGKGFYGHHVHEAAIQRGVQFSGCTIHFVDNEYDHGPIILQRVVPVLPDDTPDALAQRVFEAECEAYPEAIELVANHRVQIIGRRTMILPKRSVSSHR</sequence>
<evidence type="ECO:0000313" key="6">
    <source>
        <dbReference type="EMBL" id="ODA32622.1"/>
    </source>
</evidence>
<comment type="pathway">
    <text evidence="1 4">Purine metabolism; IMP biosynthesis via de novo pathway; N(2)-formyl-N(1)-(5-phospho-D-ribosyl)glycinamide from N(1)-(5-phospho-D-ribosyl)glycinamide (10-formyl THF route): step 1/1.</text>
</comment>
<feature type="domain" description="Formyl transferase N-terminal" evidence="5">
    <location>
        <begin position="13"/>
        <end position="195"/>
    </location>
</feature>
<dbReference type="CDD" id="cd08645">
    <property type="entry name" value="FMT_core_GART"/>
    <property type="match status" value="1"/>
</dbReference>
<comment type="catalytic activity">
    <reaction evidence="4">
        <text>N(1)-(5-phospho-beta-D-ribosyl)glycinamide + (6R)-10-formyltetrahydrofolate = N(2)-formyl-N(1)-(5-phospho-beta-D-ribosyl)glycinamide + (6S)-5,6,7,8-tetrahydrofolate + H(+)</text>
        <dbReference type="Rhea" id="RHEA:15053"/>
        <dbReference type="ChEBI" id="CHEBI:15378"/>
        <dbReference type="ChEBI" id="CHEBI:57453"/>
        <dbReference type="ChEBI" id="CHEBI:143788"/>
        <dbReference type="ChEBI" id="CHEBI:147286"/>
        <dbReference type="ChEBI" id="CHEBI:195366"/>
        <dbReference type="EC" id="2.1.2.2"/>
    </reaction>
</comment>
<organism evidence="6 7">
    <name type="scientific">Planctopirus hydrillae</name>
    <dbReference type="NCBI Taxonomy" id="1841610"/>
    <lineage>
        <taxon>Bacteria</taxon>
        <taxon>Pseudomonadati</taxon>
        <taxon>Planctomycetota</taxon>
        <taxon>Planctomycetia</taxon>
        <taxon>Planctomycetales</taxon>
        <taxon>Planctomycetaceae</taxon>
        <taxon>Planctopirus</taxon>
    </lineage>
</organism>
<dbReference type="SUPFAM" id="SSF53328">
    <property type="entry name" value="Formyltransferase"/>
    <property type="match status" value="1"/>
</dbReference>
<accession>A0A1C3EHA3</accession>
<evidence type="ECO:0000259" key="5">
    <source>
        <dbReference type="Pfam" id="PF00551"/>
    </source>
</evidence>
<evidence type="ECO:0000256" key="2">
    <source>
        <dbReference type="ARBA" id="ARBA00022679"/>
    </source>
</evidence>
<comment type="caution">
    <text evidence="6">The sequence shown here is derived from an EMBL/GenBank/DDBJ whole genome shotgun (WGS) entry which is preliminary data.</text>
</comment>
<evidence type="ECO:0000256" key="3">
    <source>
        <dbReference type="ARBA" id="ARBA00022755"/>
    </source>
</evidence>
<dbReference type="UniPathway" id="UPA00074">
    <property type="reaction ID" value="UER00126"/>
</dbReference>
<dbReference type="GO" id="GO:0004644">
    <property type="term" value="F:phosphoribosylglycinamide formyltransferase activity"/>
    <property type="evidence" value="ECO:0007669"/>
    <property type="project" value="UniProtKB-UniRule"/>
</dbReference>
<dbReference type="Gene3D" id="3.40.50.170">
    <property type="entry name" value="Formyl transferase, N-terminal domain"/>
    <property type="match status" value="1"/>
</dbReference>
<dbReference type="OrthoDB" id="9806170at2"/>
<dbReference type="HAMAP" id="MF_01930">
    <property type="entry name" value="PurN"/>
    <property type="match status" value="1"/>
</dbReference>